<comment type="caution">
    <text evidence="4">The sequence shown here is derived from an EMBL/GenBank/DDBJ whole genome shotgun (WGS) entry which is preliminary data.</text>
</comment>
<evidence type="ECO:0000313" key="4">
    <source>
        <dbReference type="EMBL" id="KAK4328077.1"/>
    </source>
</evidence>
<organism evidence="4 5">
    <name type="scientific">Petrolisthes manimaculis</name>
    <dbReference type="NCBI Taxonomy" id="1843537"/>
    <lineage>
        <taxon>Eukaryota</taxon>
        <taxon>Metazoa</taxon>
        <taxon>Ecdysozoa</taxon>
        <taxon>Arthropoda</taxon>
        <taxon>Crustacea</taxon>
        <taxon>Multicrustacea</taxon>
        <taxon>Malacostraca</taxon>
        <taxon>Eumalacostraca</taxon>
        <taxon>Eucarida</taxon>
        <taxon>Decapoda</taxon>
        <taxon>Pleocyemata</taxon>
        <taxon>Anomura</taxon>
        <taxon>Galatheoidea</taxon>
        <taxon>Porcellanidae</taxon>
        <taxon>Petrolisthes</taxon>
    </lineage>
</organism>
<dbReference type="GO" id="GO:0003677">
    <property type="term" value="F:DNA binding"/>
    <property type="evidence" value="ECO:0007669"/>
    <property type="project" value="InterPro"/>
</dbReference>
<dbReference type="AlphaFoldDB" id="A0AAE1QMZ1"/>
<dbReference type="InterPro" id="IPR002492">
    <property type="entry name" value="Transposase_Tc1-like"/>
</dbReference>
<dbReference type="Pfam" id="PF01498">
    <property type="entry name" value="HTH_Tnp_Tc3_2"/>
    <property type="match status" value="1"/>
</dbReference>
<accession>A0AAE1QMZ1</accession>
<keyword evidence="5" id="KW-1185">Reference proteome</keyword>
<evidence type="ECO:0000256" key="2">
    <source>
        <dbReference type="SAM" id="MobiDB-lite"/>
    </source>
</evidence>
<feature type="domain" description="Transposase Tc1-like" evidence="3">
    <location>
        <begin position="73"/>
        <end position="130"/>
    </location>
</feature>
<reference evidence="4" key="1">
    <citation type="submission" date="2023-11" db="EMBL/GenBank/DDBJ databases">
        <title>Genome assemblies of two species of porcelain crab, Petrolisthes cinctipes and Petrolisthes manimaculis (Anomura: Porcellanidae).</title>
        <authorList>
            <person name="Angst P."/>
        </authorList>
    </citation>
    <scope>NUCLEOTIDE SEQUENCE</scope>
    <source>
        <strain evidence="4">PB745_02</strain>
        <tissue evidence="4">Gill</tissue>
    </source>
</reference>
<dbReference type="Proteomes" id="UP001292094">
    <property type="component" value="Unassembled WGS sequence"/>
</dbReference>
<evidence type="ECO:0000256" key="1">
    <source>
        <dbReference type="ARBA" id="ARBA00004123"/>
    </source>
</evidence>
<feature type="compositionally biased region" description="Polar residues" evidence="2">
    <location>
        <begin position="135"/>
        <end position="149"/>
    </location>
</feature>
<evidence type="ECO:0000259" key="3">
    <source>
        <dbReference type="Pfam" id="PF01498"/>
    </source>
</evidence>
<dbReference type="GO" id="GO:0015074">
    <property type="term" value="P:DNA integration"/>
    <property type="evidence" value="ECO:0007669"/>
    <property type="project" value="InterPro"/>
</dbReference>
<dbReference type="InterPro" id="IPR009057">
    <property type="entry name" value="Homeodomain-like_sf"/>
</dbReference>
<dbReference type="InterPro" id="IPR036388">
    <property type="entry name" value="WH-like_DNA-bd_sf"/>
</dbReference>
<feature type="region of interest" description="Disordered" evidence="2">
    <location>
        <begin position="123"/>
        <end position="149"/>
    </location>
</feature>
<protein>
    <recommendedName>
        <fullName evidence="3">Transposase Tc1-like domain-containing protein</fullName>
    </recommendedName>
</protein>
<proteinExistence type="predicted"/>
<sequence>MEARRREAREKRIGFRGRIVGMHEAGQSIRTIANNLGISTKPVLRWIRRSEDTDWYGNLPRGRPPRCTTPAQRRDIIQAAEADPQTNAVAIRESLHLDVSERTVRRVLHEAGVHHRTPANKEFLTDQHREGGNGFPNNMLTSPKSFGRE</sequence>
<dbReference type="Gene3D" id="1.10.10.10">
    <property type="entry name" value="Winged helix-like DNA-binding domain superfamily/Winged helix DNA-binding domain"/>
    <property type="match status" value="1"/>
</dbReference>
<dbReference type="SUPFAM" id="SSF46689">
    <property type="entry name" value="Homeodomain-like"/>
    <property type="match status" value="1"/>
</dbReference>
<dbReference type="EMBL" id="JAWZYT010000104">
    <property type="protein sequence ID" value="KAK4328077.1"/>
    <property type="molecule type" value="Genomic_DNA"/>
</dbReference>
<gene>
    <name evidence="4" type="ORF">Pmani_001550</name>
</gene>
<name>A0AAE1QMZ1_9EUCA</name>
<evidence type="ECO:0000313" key="5">
    <source>
        <dbReference type="Proteomes" id="UP001292094"/>
    </source>
</evidence>
<dbReference type="GO" id="GO:0006313">
    <property type="term" value="P:DNA transposition"/>
    <property type="evidence" value="ECO:0007669"/>
    <property type="project" value="InterPro"/>
</dbReference>
<dbReference type="GO" id="GO:0005634">
    <property type="term" value="C:nucleus"/>
    <property type="evidence" value="ECO:0007669"/>
    <property type="project" value="UniProtKB-SubCell"/>
</dbReference>
<comment type="subcellular location">
    <subcellularLocation>
        <location evidence="1">Nucleus</location>
    </subcellularLocation>
</comment>